<comment type="caution">
    <text evidence="2">The sequence shown here is derived from an EMBL/GenBank/DDBJ whole genome shotgun (WGS) entry which is preliminary data.</text>
</comment>
<evidence type="ECO:0000313" key="3">
    <source>
        <dbReference type="Proteomes" id="UP000275180"/>
    </source>
</evidence>
<dbReference type="Proteomes" id="UP000275180">
    <property type="component" value="Unassembled WGS sequence"/>
</dbReference>
<evidence type="ECO:0000259" key="1">
    <source>
        <dbReference type="Pfam" id="PF08937"/>
    </source>
</evidence>
<dbReference type="InterPro" id="IPR035897">
    <property type="entry name" value="Toll_tir_struct_dom_sf"/>
</dbReference>
<accession>A0A3M6RS65</accession>
<name>A0A3M6RS65_9BURK</name>
<dbReference type="EMBL" id="RDQJ01000003">
    <property type="protein sequence ID" value="RMX18076.1"/>
    <property type="molecule type" value="Genomic_DNA"/>
</dbReference>
<organism evidence="2 3">
    <name type="scientific">Vandammella animalimorsus</name>
    <dbReference type="NCBI Taxonomy" id="2029117"/>
    <lineage>
        <taxon>Bacteria</taxon>
        <taxon>Pseudomonadati</taxon>
        <taxon>Pseudomonadota</taxon>
        <taxon>Betaproteobacteria</taxon>
        <taxon>Burkholderiales</taxon>
        <taxon>Comamonadaceae</taxon>
        <taxon>Vandammella</taxon>
    </lineage>
</organism>
<gene>
    <name evidence="2" type="ORF">EBQ34_03170</name>
</gene>
<dbReference type="OrthoDB" id="9811746at2"/>
<dbReference type="SUPFAM" id="SSF52206">
    <property type="entry name" value="Hypothetical protein MTH538"/>
    <property type="match status" value="1"/>
</dbReference>
<sequence length="164" mass="18571">MKRNVFFSFHFKNDFWRTQQVRNINALEGQAIYTPNAWEDVKKKGDDAIEEWIDKNLKGKSCVVVLVGSETSKRQWVLREIVKGWNAGKGVVGIRINKLLDSSGQASIAGGNPFDEINFVNNTKLSSVVRLFTPSGLDSKSVYASISNEIEGWIEDAIRIRKMY</sequence>
<dbReference type="InterPro" id="IPR015032">
    <property type="entry name" value="ThsB__TIR-like_domain"/>
</dbReference>
<dbReference type="AlphaFoldDB" id="A0A3M6RS65"/>
<dbReference type="RefSeq" id="WP_122244166.1">
    <property type="nucleotide sequence ID" value="NZ_RDQJ01000003.1"/>
</dbReference>
<feature type="domain" description="Thoeris protein ThsB TIR-like" evidence="1">
    <location>
        <begin position="6"/>
        <end position="98"/>
    </location>
</feature>
<reference evidence="2 3" key="1">
    <citation type="submission" date="2018-10" db="EMBL/GenBank/DDBJ databases">
        <title>Comamonadaceae CDC group NO-1 genome sequencing and assembly.</title>
        <authorList>
            <person name="Bernier A.-M."/>
            <person name="Bernard K."/>
        </authorList>
    </citation>
    <scope>NUCLEOTIDE SEQUENCE [LARGE SCALE GENOMIC DNA]</scope>
    <source>
        <strain evidence="2 3">NML180582</strain>
    </source>
</reference>
<protein>
    <submittedName>
        <fullName evidence="2">TIR domain-containing protein</fullName>
    </submittedName>
</protein>
<dbReference type="Pfam" id="PF08937">
    <property type="entry name" value="ThsB_TIR"/>
    <property type="match status" value="1"/>
</dbReference>
<dbReference type="Gene3D" id="3.40.50.10140">
    <property type="entry name" value="Toll/interleukin-1 receptor homology (TIR) domain"/>
    <property type="match status" value="1"/>
</dbReference>
<dbReference type="InterPro" id="IPR036490">
    <property type="entry name" value="ThsB_TIR-like_sf"/>
</dbReference>
<proteinExistence type="predicted"/>
<evidence type="ECO:0000313" key="2">
    <source>
        <dbReference type="EMBL" id="RMX18076.1"/>
    </source>
</evidence>